<gene>
    <name evidence="2" type="ORF">GA0074692_3575</name>
</gene>
<protein>
    <submittedName>
        <fullName evidence="2">Putative sensory transduction regulator</fullName>
    </submittedName>
</protein>
<dbReference type="Proteomes" id="UP000198959">
    <property type="component" value="Unassembled WGS sequence"/>
</dbReference>
<dbReference type="RefSeq" id="WP_245730346.1">
    <property type="nucleotide sequence ID" value="NZ_FMHW01000002.1"/>
</dbReference>
<reference evidence="3" key="1">
    <citation type="submission" date="2016-06" db="EMBL/GenBank/DDBJ databases">
        <authorList>
            <person name="Varghese N."/>
            <person name="Submissions Spin"/>
        </authorList>
    </citation>
    <scope>NUCLEOTIDE SEQUENCE [LARGE SCALE GENOMIC DNA]</scope>
    <source>
        <strain evidence="3">DSM 43817</strain>
    </source>
</reference>
<proteinExistence type="predicted"/>
<dbReference type="AlphaFoldDB" id="A0A1C6SUY7"/>
<evidence type="ECO:0000256" key="1">
    <source>
        <dbReference type="SAM" id="MobiDB-lite"/>
    </source>
</evidence>
<dbReference type="EMBL" id="FMHW01000002">
    <property type="protein sequence ID" value="SCL33444.1"/>
    <property type="molecule type" value="Genomic_DNA"/>
</dbReference>
<name>A0A1C6SUY7_9ACTN</name>
<dbReference type="STRING" id="145854.GA0074692_3575"/>
<sequence>MSGAAGRESLAAARDLPDDEAKVAELERIAAHADAAGDVRLGVDARLALIETYQYRGERWRLAEPLHRCLAAVDRQPALFDADDAAALLWGGRATVEAVSGSPRVGLDQARALLDDLADRLAGTAPGTVAELRCRLADHLGDEPAAREWFTRWQAAGPGPDCAGCVAVRQAELLTGWGRWTEAVRLLEPVTVDPGDCTDQPEAALAALLLPYLRLGRYDDAGRAHVRAYRRHRREWGAFGHLPAHLLFCALGGHPARGLEILVEQLPRLTGPVDERYAMELAAAGALLCRIAAEAGLGHPAGPADPAGFVGRSGLTLGLDHATPLAEAFGLIRVSPPGEGPRLAALGAELLAAATDLAGRFDARNGTGHQSGRVAARLAERPLTTAPPPLPVEPVAGDGAPAAPLDAATKPAAGPAGTRSSASPPATANPAGSPPSDDGSVGAGPADEGSVGAGPADDGPADVPAPLSVDMVVAALRRRGDRCVVDPAGRVVGRWGAAEIRFERVGQRAEILHTRVLANRRLPVARRAEAYEFVNTWNRDRLLPKAYVHEVSGGELVLAGEVTTDLAHGIAPVQVEVLVEAAVSTGTAYADAVAALP</sequence>
<evidence type="ECO:0000313" key="2">
    <source>
        <dbReference type="EMBL" id="SCL33444.1"/>
    </source>
</evidence>
<keyword evidence="3" id="KW-1185">Reference proteome</keyword>
<evidence type="ECO:0000313" key="3">
    <source>
        <dbReference type="Proteomes" id="UP000198959"/>
    </source>
</evidence>
<organism evidence="2 3">
    <name type="scientific">Micromonospora pallida</name>
    <dbReference type="NCBI Taxonomy" id="145854"/>
    <lineage>
        <taxon>Bacteria</taxon>
        <taxon>Bacillati</taxon>
        <taxon>Actinomycetota</taxon>
        <taxon>Actinomycetes</taxon>
        <taxon>Micromonosporales</taxon>
        <taxon>Micromonosporaceae</taxon>
        <taxon>Micromonospora</taxon>
    </lineage>
</organism>
<accession>A0A1C6SUY7</accession>
<feature type="region of interest" description="Disordered" evidence="1">
    <location>
        <begin position="381"/>
        <end position="465"/>
    </location>
</feature>
<feature type="compositionally biased region" description="Low complexity" evidence="1">
    <location>
        <begin position="453"/>
        <end position="465"/>
    </location>
</feature>
<feature type="compositionally biased region" description="Low complexity" evidence="1">
    <location>
        <begin position="396"/>
        <end position="436"/>
    </location>
</feature>
<dbReference type="InterPro" id="IPR019660">
    <property type="entry name" value="Put_sensory_transdc_reg_YbjN"/>
</dbReference>
<dbReference type="Pfam" id="PF10722">
    <property type="entry name" value="YbjN"/>
    <property type="match status" value="1"/>
</dbReference>